<accession>A0A1I1RSX3</accession>
<reference evidence="5" key="1">
    <citation type="submission" date="2016-10" db="EMBL/GenBank/DDBJ databases">
        <authorList>
            <person name="Varghese N."/>
            <person name="Submissions S."/>
        </authorList>
    </citation>
    <scope>NUCLEOTIDE SEQUENCE [LARGE SCALE GENOMIC DNA]</scope>
    <source>
        <strain evidence="5">DSM 7481</strain>
    </source>
</reference>
<dbReference type="PANTHER" id="PTHR42954">
    <property type="entry name" value="FE(2+) TRANSPORT PROTEIN A"/>
    <property type="match status" value="1"/>
</dbReference>
<evidence type="ECO:0000313" key="4">
    <source>
        <dbReference type="EMBL" id="SFD35318.1"/>
    </source>
</evidence>
<feature type="region of interest" description="Disordered" evidence="2">
    <location>
        <begin position="1"/>
        <end position="44"/>
    </location>
</feature>
<dbReference type="SMART" id="SM00899">
    <property type="entry name" value="FeoA"/>
    <property type="match status" value="1"/>
</dbReference>
<dbReference type="Proteomes" id="UP000199517">
    <property type="component" value="Unassembled WGS sequence"/>
</dbReference>
<sequence length="106" mass="11082">MKMSAEDAAGPALDRPSATTPSVGLDRLPRSAPARVTSLEPARDEREQAIVQRLMEIGFLPGEPVRVVASGFPGGDPLAVRIGQATFALRRHEAALVRVQAVGGAA</sequence>
<keyword evidence="1" id="KW-0408">Iron</keyword>
<organism evidence="4 5">
    <name type="scientific">Paracidovorax konjaci</name>
    <dbReference type="NCBI Taxonomy" id="32040"/>
    <lineage>
        <taxon>Bacteria</taxon>
        <taxon>Pseudomonadati</taxon>
        <taxon>Pseudomonadota</taxon>
        <taxon>Betaproteobacteria</taxon>
        <taxon>Burkholderiales</taxon>
        <taxon>Comamonadaceae</taxon>
        <taxon>Paracidovorax</taxon>
    </lineage>
</organism>
<dbReference type="InterPro" id="IPR052713">
    <property type="entry name" value="FeoA"/>
</dbReference>
<dbReference type="EMBL" id="FOMQ01000001">
    <property type="protein sequence ID" value="SFD35318.1"/>
    <property type="molecule type" value="Genomic_DNA"/>
</dbReference>
<dbReference type="PANTHER" id="PTHR42954:SF2">
    <property type="entry name" value="FE(2+) TRANSPORT PROTEIN A"/>
    <property type="match status" value="1"/>
</dbReference>
<evidence type="ECO:0000313" key="5">
    <source>
        <dbReference type="Proteomes" id="UP000199517"/>
    </source>
</evidence>
<proteinExistence type="predicted"/>
<dbReference type="Pfam" id="PF04023">
    <property type="entry name" value="FeoA"/>
    <property type="match status" value="1"/>
</dbReference>
<dbReference type="InterPro" id="IPR038157">
    <property type="entry name" value="FeoA_core_dom"/>
</dbReference>
<dbReference type="STRING" id="32040.SAMN04489710_101232"/>
<evidence type="ECO:0000256" key="1">
    <source>
        <dbReference type="ARBA" id="ARBA00023004"/>
    </source>
</evidence>
<dbReference type="GO" id="GO:0046914">
    <property type="term" value="F:transition metal ion binding"/>
    <property type="evidence" value="ECO:0007669"/>
    <property type="project" value="InterPro"/>
</dbReference>
<dbReference type="Gene3D" id="2.30.30.90">
    <property type="match status" value="1"/>
</dbReference>
<dbReference type="OrthoDB" id="559009at2"/>
<dbReference type="InterPro" id="IPR008988">
    <property type="entry name" value="Transcriptional_repressor_C"/>
</dbReference>
<name>A0A1I1RSX3_9BURK</name>
<dbReference type="RefSeq" id="WP_092948980.1">
    <property type="nucleotide sequence ID" value="NZ_FOMQ01000001.1"/>
</dbReference>
<feature type="domain" description="Ferrous iron transporter FeoA-like" evidence="3">
    <location>
        <begin position="23"/>
        <end position="101"/>
    </location>
</feature>
<gene>
    <name evidence="4" type="ORF">SAMN04489710_101232</name>
</gene>
<dbReference type="AlphaFoldDB" id="A0A1I1RSX3"/>
<dbReference type="InterPro" id="IPR007167">
    <property type="entry name" value="Fe-transptr_FeoA-like"/>
</dbReference>
<protein>
    <submittedName>
        <fullName evidence="4">Ferrous iron transport protein A</fullName>
    </submittedName>
</protein>
<evidence type="ECO:0000256" key="2">
    <source>
        <dbReference type="SAM" id="MobiDB-lite"/>
    </source>
</evidence>
<dbReference type="SUPFAM" id="SSF50037">
    <property type="entry name" value="C-terminal domain of transcriptional repressors"/>
    <property type="match status" value="1"/>
</dbReference>
<keyword evidence="5" id="KW-1185">Reference proteome</keyword>
<evidence type="ECO:0000259" key="3">
    <source>
        <dbReference type="SMART" id="SM00899"/>
    </source>
</evidence>